<feature type="chain" id="PRO_5045029083" description="Ice-binding protein C-terminal domain-containing protein" evidence="1">
    <location>
        <begin position="23"/>
        <end position="519"/>
    </location>
</feature>
<sequence>MSRLTSAVFGLAACLLVSSSVAAPLTLTVDPSRSSVTFSDLFAVINGNVSRLSDLPPFLLIPELEEQEPGSSETILSGSLEVDLDLGAETLALLGGSVVDAAVTGTNLITDTNGNQGEADLALQLDSQLLTRTYYSFTDLVLDVEQSTMALTDGGGFYQIAGGQSILMSDGDLNLFFGLDLFPSGTFSQIDIASLQANNLLTGGTLTVTGNEVELVLPFEVEVALPGDPLNVGDLGGTEGGYVLAGEIVATAIVPEPTTWVLLAPLTLTVDPSRSSVTFSDLFAVINGNVVRLSNVPLLTSLEEQEPGSSETILSGSLEVDLDLGAETLALLGGSVVDAAVTGTNLVTDTNGNQGEADLAVQVDSQLLYRTYYSFTDLVLDVEQSTMALTDGGGFYQIAGGQSILMSDGDFNNFVGAPVFPDGTFSQIDIASLQANNLLTGGTLTVTGNLVELVLPFEVEVALPGDPLDVGSIGATEGGYVLTGEIVATAIVPEPTTWVLLGTGAMALMLFRRRGRRVI</sequence>
<evidence type="ECO:0000313" key="3">
    <source>
        <dbReference type="EMBL" id="CAK8992835.1"/>
    </source>
</evidence>
<evidence type="ECO:0000259" key="2">
    <source>
        <dbReference type="Pfam" id="PF07589"/>
    </source>
</evidence>
<dbReference type="EMBL" id="CAXAMM010006810">
    <property type="protein sequence ID" value="CAK9012427.1"/>
    <property type="molecule type" value="Genomic_DNA"/>
</dbReference>
<dbReference type="EMBL" id="CAXAMM010001650">
    <property type="protein sequence ID" value="CAK8992835.1"/>
    <property type="molecule type" value="Genomic_DNA"/>
</dbReference>
<feature type="signal peptide" evidence="1">
    <location>
        <begin position="1"/>
        <end position="22"/>
    </location>
</feature>
<proteinExistence type="predicted"/>
<gene>
    <name evidence="4" type="ORF">SCF082_LOCUS11512</name>
    <name evidence="3" type="ORF">SCF082_LOCUS3238</name>
</gene>
<evidence type="ECO:0000256" key="1">
    <source>
        <dbReference type="SAM" id="SignalP"/>
    </source>
</evidence>
<keyword evidence="1" id="KW-0732">Signal</keyword>
<dbReference type="Proteomes" id="UP001642464">
    <property type="component" value="Unassembled WGS sequence"/>
</dbReference>
<dbReference type="NCBIfam" id="TIGR02595">
    <property type="entry name" value="PEP_CTERM"/>
    <property type="match status" value="1"/>
</dbReference>
<protein>
    <recommendedName>
        <fullName evidence="2">Ice-binding protein C-terminal domain-containing protein</fullName>
    </recommendedName>
</protein>
<name>A0ABP0HRQ6_9DINO</name>
<feature type="domain" description="Ice-binding protein C-terminal" evidence="2">
    <location>
        <begin position="492"/>
        <end position="514"/>
    </location>
</feature>
<organism evidence="3 5">
    <name type="scientific">Durusdinium trenchii</name>
    <dbReference type="NCBI Taxonomy" id="1381693"/>
    <lineage>
        <taxon>Eukaryota</taxon>
        <taxon>Sar</taxon>
        <taxon>Alveolata</taxon>
        <taxon>Dinophyceae</taxon>
        <taxon>Suessiales</taxon>
        <taxon>Symbiodiniaceae</taxon>
        <taxon>Durusdinium</taxon>
    </lineage>
</organism>
<accession>A0ABP0HRQ6</accession>
<comment type="caution">
    <text evidence="3">The sequence shown here is derived from an EMBL/GenBank/DDBJ whole genome shotgun (WGS) entry which is preliminary data.</text>
</comment>
<keyword evidence="5" id="KW-1185">Reference proteome</keyword>
<dbReference type="Pfam" id="PF07589">
    <property type="entry name" value="PEP-CTERM"/>
    <property type="match status" value="1"/>
</dbReference>
<reference evidence="3 5" key="1">
    <citation type="submission" date="2024-02" db="EMBL/GenBank/DDBJ databases">
        <authorList>
            <person name="Chen Y."/>
            <person name="Shah S."/>
            <person name="Dougan E. K."/>
            <person name="Thang M."/>
            <person name="Chan C."/>
        </authorList>
    </citation>
    <scope>NUCLEOTIDE SEQUENCE [LARGE SCALE GENOMIC DNA]</scope>
</reference>
<evidence type="ECO:0000313" key="4">
    <source>
        <dbReference type="EMBL" id="CAK9012427.1"/>
    </source>
</evidence>
<dbReference type="InterPro" id="IPR013424">
    <property type="entry name" value="Ice-binding_C"/>
</dbReference>
<evidence type="ECO:0000313" key="5">
    <source>
        <dbReference type="Proteomes" id="UP001642464"/>
    </source>
</evidence>